<dbReference type="PANTHER" id="PTHR43513">
    <property type="entry name" value="DIHYDROOROTATE DEHYDROGENASE B (NAD(+)), ELECTRON TRANSFER SUBUNIT"/>
    <property type="match status" value="1"/>
</dbReference>
<evidence type="ECO:0000256" key="4">
    <source>
        <dbReference type="ARBA" id="ARBA00022714"/>
    </source>
</evidence>
<dbReference type="SUPFAM" id="SSF52343">
    <property type="entry name" value="Ferredoxin reductase-like, C-terminal NADP-linked domain"/>
    <property type="match status" value="1"/>
</dbReference>
<keyword evidence="5 11" id="KW-0479">Metal-binding</keyword>
<evidence type="ECO:0000256" key="7">
    <source>
        <dbReference type="ARBA" id="ARBA00022975"/>
    </source>
</evidence>
<evidence type="ECO:0000256" key="2">
    <source>
        <dbReference type="ARBA" id="ARBA00022448"/>
    </source>
</evidence>
<evidence type="ECO:0000313" key="15">
    <source>
        <dbReference type="EMBL" id="GAP42851.1"/>
    </source>
</evidence>
<feature type="domain" description="FAD-binding FR-type" evidence="14">
    <location>
        <begin position="3"/>
        <end position="103"/>
    </location>
</feature>
<feature type="binding site" evidence="11 12">
    <location>
        <begin position="78"/>
        <end position="79"/>
    </location>
    <ligand>
        <name>FAD</name>
        <dbReference type="ChEBI" id="CHEBI:57692"/>
    </ligand>
</feature>
<evidence type="ECO:0000313" key="16">
    <source>
        <dbReference type="Proteomes" id="UP000053091"/>
    </source>
</evidence>
<gene>
    <name evidence="11" type="primary">pyrK</name>
    <name evidence="15" type="ORF">TBC1_11991</name>
</gene>
<dbReference type="OrthoDB" id="9789468at2"/>
<dbReference type="RefSeq" id="WP_062039309.1">
    <property type="nucleotide sequence ID" value="NZ_DF968182.1"/>
</dbReference>
<comment type="subunit">
    <text evidence="11">Heterotetramer of 2 PyrK and 2 PyrD type B subunits.</text>
</comment>
<dbReference type="InterPro" id="IPR012165">
    <property type="entry name" value="Cyt_c3_hydrogenase_gsu"/>
</dbReference>
<feature type="binding site" evidence="11 12">
    <location>
        <begin position="54"/>
        <end position="57"/>
    </location>
    <ligand>
        <name>FAD</name>
        <dbReference type="ChEBI" id="CHEBI:57692"/>
    </ligand>
</feature>
<dbReference type="PATRIC" id="fig|1678841.3.peg.1121"/>
<sequence>MKKYILDLKVLSNRALNQNHHLLELGSNEPLPVMFPGQFAEVRVDGSPSTYLRRPFSIHRVDRGANTMHLLIKSVGEGTRHLSALKKDDILNIMMPLGNGFTLTRNSEVLLVGGGCGVAPLYFLAEQLFRQGNKVNMLIGGKSAGDVLLADDYRAFGTVYVSTEDGTLGEKGMVTAHPVLAKRVQSFSKIYCCGPDGMMRAVAHIAETNHIDCEVSLENTMACGIGACLCCVVETHKGNQCVCTEGPVFNPKKLINWTSETETGCSLDQ</sequence>
<evidence type="ECO:0000256" key="1">
    <source>
        <dbReference type="ARBA" id="ARBA00006422"/>
    </source>
</evidence>
<dbReference type="InterPro" id="IPR037117">
    <property type="entry name" value="Dihydroorotate_DH_ele_sf"/>
</dbReference>
<feature type="binding site" evidence="11 13">
    <location>
        <position position="243"/>
    </location>
    <ligand>
        <name>[2Fe-2S] cluster</name>
        <dbReference type="ChEBI" id="CHEBI:190135"/>
    </ligand>
</feature>
<keyword evidence="2 11" id="KW-0813">Transport</keyword>
<accession>A0A0S7C228</accession>
<dbReference type="GO" id="GO:0016491">
    <property type="term" value="F:oxidoreductase activity"/>
    <property type="evidence" value="ECO:0007669"/>
    <property type="project" value="InterPro"/>
</dbReference>
<comment type="similarity">
    <text evidence="1 11">Belongs to the PyrK family.</text>
</comment>
<feature type="binding site" evidence="11 13">
    <location>
        <position position="231"/>
    </location>
    <ligand>
        <name>[2Fe-2S] cluster</name>
        <dbReference type="ChEBI" id="CHEBI:190135"/>
    </ligand>
</feature>
<evidence type="ECO:0000256" key="3">
    <source>
        <dbReference type="ARBA" id="ARBA00022630"/>
    </source>
</evidence>
<keyword evidence="16" id="KW-1185">Reference proteome</keyword>
<evidence type="ECO:0000256" key="13">
    <source>
        <dbReference type="PIRSR" id="PIRSR006816-2"/>
    </source>
</evidence>
<dbReference type="Gene3D" id="2.10.240.10">
    <property type="entry name" value="Dihydroorotate dehydrogenase, electron transfer subunit"/>
    <property type="match status" value="1"/>
</dbReference>
<dbReference type="InterPro" id="IPR017938">
    <property type="entry name" value="Riboflavin_synthase-like_b-brl"/>
</dbReference>
<dbReference type="GO" id="GO:0044205">
    <property type="term" value="P:'de novo' UMP biosynthetic process"/>
    <property type="evidence" value="ECO:0007669"/>
    <property type="project" value="UniProtKB-UniRule"/>
</dbReference>
<comment type="function">
    <text evidence="11">Responsible for channeling the electrons from the oxidation of dihydroorotate from the FMN redox center in the PyrD type B subunit to the ultimate electron acceptor NAD(+).</text>
</comment>
<keyword evidence="4 11" id="KW-0001">2Fe-2S</keyword>
<dbReference type="Proteomes" id="UP000053091">
    <property type="component" value="Unassembled WGS sequence"/>
</dbReference>
<comment type="cofactor">
    <cofactor evidence="13">
        <name>[2Fe-2S] cluster</name>
        <dbReference type="ChEBI" id="CHEBI:190135"/>
    </cofactor>
    <text evidence="13">Binds 1 [2Fe-2S] cluster per subunit.</text>
</comment>
<comment type="pathway">
    <text evidence="11">Pyrimidine metabolism; UMP biosynthesis via de novo pathway; orotate from (S)-dihydroorotate (NAD(+) route): step 1/1.</text>
</comment>
<comment type="caution">
    <text evidence="11">Lacks conserved residue(s) required for the propagation of feature annotation.</text>
</comment>
<dbReference type="InterPro" id="IPR019480">
    <property type="entry name" value="Dihydroorotate_DH_Fe-S-bd"/>
</dbReference>
<dbReference type="InterPro" id="IPR017927">
    <property type="entry name" value="FAD-bd_FR_type"/>
</dbReference>
<dbReference type="EMBL" id="DF968182">
    <property type="protein sequence ID" value="GAP42851.1"/>
    <property type="molecule type" value="Genomic_DNA"/>
</dbReference>
<dbReference type="HAMAP" id="MF_01211">
    <property type="entry name" value="DHODB_Fe_S_bind"/>
    <property type="match status" value="1"/>
</dbReference>
<dbReference type="Gene3D" id="3.40.50.80">
    <property type="entry name" value="Nucleotide-binding domain of ferredoxin-NADP reductase (FNR) module"/>
    <property type="match status" value="1"/>
</dbReference>
<keyword evidence="7 11" id="KW-0665">Pyrimidine biosynthesis</keyword>
<dbReference type="InterPro" id="IPR001433">
    <property type="entry name" value="OxRdtase_FAD/NAD-bd"/>
</dbReference>
<feature type="binding site" evidence="11 13">
    <location>
        <position position="228"/>
    </location>
    <ligand>
        <name>[2Fe-2S] cluster</name>
        <dbReference type="ChEBI" id="CHEBI:190135"/>
    </ligand>
</feature>
<dbReference type="AlphaFoldDB" id="A0A0S7C228"/>
<reference evidence="15" key="1">
    <citation type="journal article" date="2015" name="Genome Announc.">
        <title>Draft Genome Sequence of Bacteroidales Strain TBC1, a Novel Isolate from a Methanogenic Wastewater Treatment System.</title>
        <authorList>
            <person name="Tourlousse D.M."/>
            <person name="Matsuura N."/>
            <person name="Sun L."/>
            <person name="Toyonaga M."/>
            <person name="Kuroda K."/>
            <person name="Ohashi A."/>
            <person name="Cruz R."/>
            <person name="Yamaguchi T."/>
            <person name="Sekiguchi Y."/>
        </authorList>
    </citation>
    <scope>NUCLEOTIDE SEQUENCE [LARGE SCALE GENOMIC DNA]</scope>
    <source>
        <strain evidence="15">TBC1</strain>
    </source>
</reference>
<evidence type="ECO:0000256" key="9">
    <source>
        <dbReference type="ARBA" id="ARBA00023004"/>
    </source>
</evidence>
<evidence type="ECO:0000256" key="12">
    <source>
        <dbReference type="PIRSR" id="PIRSR006816-1"/>
    </source>
</evidence>
<comment type="cofactor">
    <cofactor evidence="11">
        <name>[2Fe-2S] cluster</name>
        <dbReference type="ChEBI" id="CHEBI:190135"/>
    </cofactor>
    <text evidence="11">Binds 1 [2Fe-2S] cluster per subunit.</text>
</comment>
<dbReference type="PIRSF" id="PIRSF006816">
    <property type="entry name" value="Cyc3_hyd_g"/>
    <property type="match status" value="1"/>
</dbReference>
<dbReference type="PRINTS" id="PR00409">
    <property type="entry name" value="PHDIOXRDTASE"/>
</dbReference>
<feature type="binding site" evidence="11 13">
    <location>
        <position position="223"/>
    </location>
    <ligand>
        <name>[2Fe-2S] cluster</name>
        <dbReference type="ChEBI" id="CHEBI:190135"/>
    </ligand>
</feature>
<dbReference type="STRING" id="1678841.TBC1_11991"/>
<dbReference type="InterPro" id="IPR050353">
    <property type="entry name" value="PyrK_electron_transfer"/>
</dbReference>
<dbReference type="Pfam" id="PF00175">
    <property type="entry name" value="NAD_binding_1"/>
    <property type="match status" value="1"/>
</dbReference>
<evidence type="ECO:0000259" key="14">
    <source>
        <dbReference type="PROSITE" id="PS51384"/>
    </source>
</evidence>
<comment type="cofactor">
    <cofactor evidence="11 12">
        <name>FAD</name>
        <dbReference type="ChEBI" id="CHEBI:57692"/>
    </cofactor>
    <text evidence="11 12">Binds 1 FAD per subunit.</text>
</comment>
<keyword evidence="9 11" id="KW-0408">Iron</keyword>
<dbReference type="InterPro" id="IPR039261">
    <property type="entry name" value="FNR_nucleotide-bd"/>
</dbReference>
<dbReference type="Pfam" id="PF10418">
    <property type="entry name" value="DHODB_Fe-S_bind"/>
    <property type="match status" value="1"/>
</dbReference>
<dbReference type="GO" id="GO:0051537">
    <property type="term" value="F:2 iron, 2 sulfur cluster binding"/>
    <property type="evidence" value="ECO:0007669"/>
    <property type="project" value="UniProtKB-KW"/>
</dbReference>
<evidence type="ECO:0000256" key="5">
    <source>
        <dbReference type="ARBA" id="ARBA00022723"/>
    </source>
</evidence>
<dbReference type="CDD" id="cd06218">
    <property type="entry name" value="DHOD_e_trans"/>
    <property type="match status" value="1"/>
</dbReference>
<dbReference type="GO" id="GO:0050660">
    <property type="term" value="F:flavin adenine dinucleotide binding"/>
    <property type="evidence" value="ECO:0007669"/>
    <property type="project" value="InterPro"/>
</dbReference>
<proteinExistence type="inferred from homology"/>
<organism evidence="15">
    <name type="scientific">Lentimicrobium saccharophilum</name>
    <dbReference type="NCBI Taxonomy" id="1678841"/>
    <lineage>
        <taxon>Bacteria</taxon>
        <taxon>Pseudomonadati</taxon>
        <taxon>Bacteroidota</taxon>
        <taxon>Bacteroidia</taxon>
        <taxon>Bacteroidales</taxon>
        <taxon>Lentimicrobiaceae</taxon>
        <taxon>Lentimicrobium</taxon>
    </lineage>
</organism>
<protein>
    <recommendedName>
        <fullName evidence="11">Dihydroorotate dehydrogenase B (NAD(+)), electron transfer subunit</fullName>
    </recommendedName>
    <alternativeName>
        <fullName evidence="11">Dihydroorotate oxidase B, electron transfer subunit</fullName>
    </alternativeName>
</protein>
<dbReference type="GO" id="GO:0046872">
    <property type="term" value="F:metal ion binding"/>
    <property type="evidence" value="ECO:0007669"/>
    <property type="project" value="UniProtKB-KW"/>
</dbReference>
<keyword evidence="3 11" id="KW-0285">Flavoprotein</keyword>
<dbReference type="PROSITE" id="PS51384">
    <property type="entry name" value="FAD_FR"/>
    <property type="match status" value="1"/>
</dbReference>
<dbReference type="InterPro" id="IPR023455">
    <property type="entry name" value="Dihydroorotate_DHASE_ETsu"/>
</dbReference>
<keyword evidence="6 11" id="KW-0274">FAD</keyword>
<dbReference type="PANTHER" id="PTHR43513:SF3">
    <property type="entry name" value="DIHYDROOROTATE DEHYDROGENASE B (NAD(+)), ELECTRON TRANSFER SUBUNIT-RELATED"/>
    <property type="match status" value="1"/>
</dbReference>
<evidence type="ECO:0000256" key="11">
    <source>
        <dbReference type="HAMAP-Rule" id="MF_01211"/>
    </source>
</evidence>
<dbReference type="GO" id="GO:0009055">
    <property type="term" value="F:electron transfer activity"/>
    <property type="evidence" value="ECO:0007669"/>
    <property type="project" value="UniProtKB-UniRule"/>
</dbReference>
<evidence type="ECO:0000256" key="10">
    <source>
        <dbReference type="ARBA" id="ARBA00023014"/>
    </source>
</evidence>
<dbReference type="Gene3D" id="2.40.30.10">
    <property type="entry name" value="Translation factors"/>
    <property type="match status" value="1"/>
</dbReference>
<keyword evidence="10 11" id="KW-0411">Iron-sulfur</keyword>
<dbReference type="SUPFAM" id="SSF63380">
    <property type="entry name" value="Riboflavin synthase domain-like"/>
    <property type="match status" value="1"/>
</dbReference>
<evidence type="ECO:0000256" key="6">
    <source>
        <dbReference type="ARBA" id="ARBA00022827"/>
    </source>
</evidence>
<keyword evidence="8 11" id="KW-0249">Electron transport</keyword>
<name>A0A0S7C228_9BACT</name>
<dbReference type="UniPathway" id="UPA00070">
    <property type="reaction ID" value="UER00945"/>
</dbReference>
<evidence type="ECO:0000256" key="8">
    <source>
        <dbReference type="ARBA" id="ARBA00022982"/>
    </source>
</evidence>